<feature type="compositionally biased region" description="Basic and acidic residues" evidence="1">
    <location>
        <begin position="33"/>
        <end position="55"/>
    </location>
</feature>
<organism evidence="2 3">
    <name type="scientific">Letharia lupina</name>
    <dbReference type="NCBI Taxonomy" id="560253"/>
    <lineage>
        <taxon>Eukaryota</taxon>
        <taxon>Fungi</taxon>
        <taxon>Dikarya</taxon>
        <taxon>Ascomycota</taxon>
        <taxon>Pezizomycotina</taxon>
        <taxon>Lecanoromycetes</taxon>
        <taxon>OSLEUM clade</taxon>
        <taxon>Lecanoromycetidae</taxon>
        <taxon>Lecanorales</taxon>
        <taxon>Lecanorineae</taxon>
        <taxon>Parmeliaceae</taxon>
        <taxon>Letharia</taxon>
    </lineage>
</organism>
<dbReference type="Proteomes" id="UP000593566">
    <property type="component" value="Unassembled WGS sequence"/>
</dbReference>
<accession>A0A8H6FAE1</accession>
<sequence length="351" mass="38463">MPSNPPHMHTDAHDNVPRQQQFKPAAWGGASTDDPKTKTSDFKAWESMRTPRGEEGPIPFHIRTVSQKAAGPPPVPPGRETNGKATHLRNWSSSDSTDILASFCAGFGIGDDDDIFSRSLPQSTLWKERTVDDSGNRDSDGSLAPLTPSNPNDMKAPSDTSDSSSEFHSETTEETYPPPGPNPLQRKPTSGICQDGAYAMERDTIRLRRKKSCRTSERPSMGPGRSSGLFGEYGPHDKTEKAFRHSPKTSEDDKPHQHSPNDPPPHIEGVSIRSDASSPKYEGASSRHPQGSSPSDKINDLIHQFKIEYEPQCPVNVEDEVLRCKKEQLINDAQSALEQLDSIMGAANGDM</sequence>
<feature type="compositionally biased region" description="Polar residues" evidence="1">
    <location>
        <begin position="287"/>
        <end position="296"/>
    </location>
</feature>
<dbReference type="EMBL" id="JACCJB010000014">
    <property type="protein sequence ID" value="KAF6221227.1"/>
    <property type="molecule type" value="Genomic_DNA"/>
</dbReference>
<evidence type="ECO:0000313" key="2">
    <source>
        <dbReference type="EMBL" id="KAF6221227.1"/>
    </source>
</evidence>
<dbReference type="GeneID" id="59330496"/>
<feature type="compositionally biased region" description="Basic and acidic residues" evidence="1">
    <location>
        <begin position="234"/>
        <end position="256"/>
    </location>
</feature>
<feature type="compositionally biased region" description="Basic and acidic residues" evidence="1">
    <location>
        <begin position="126"/>
        <end position="140"/>
    </location>
</feature>
<evidence type="ECO:0000256" key="1">
    <source>
        <dbReference type="SAM" id="MobiDB-lite"/>
    </source>
</evidence>
<dbReference type="AlphaFoldDB" id="A0A8H6FAE1"/>
<reference evidence="2 3" key="1">
    <citation type="journal article" date="2020" name="Genomics">
        <title>Complete, high-quality genomes from long-read metagenomic sequencing of two wolf lichen thalli reveals enigmatic genome architecture.</title>
        <authorList>
            <person name="McKenzie S.K."/>
            <person name="Walston R.F."/>
            <person name="Allen J.L."/>
        </authorList>
    </citation>
    <scope>NUCLEOTIDE SEQUENCE [LARGE SCALE GENOMIC DNA]</scope>
    <source>
        <strain evidence="2">WasteWater1</strain>
    </source>
</reference>
<name>A0A8H6FAE1_9LECA</name>
<evidence type="ECO:0000313" key="3">
    <source>
        <dbReference type="Proteomes" id="UP000593566"/>
    </source>
</evidence>
<dbReference type="RefSeq" id="XP_037150662.1">
    <property type="nucleotide sequence ID" value="XM_037293009.1"/>
</dbReference>
<proteinExistence type="predicted"/>
<comment type="caution">
    <text evidence="2">The sequence shown here is derived from an EMBL/GenBank/DDBJ whole genome shotgun (WGS) entry which is preliminary data.</text>
</comment>
<feature type="region of interest" description="Disordered" evidence="1">
    <location>
        <begin position="112"/>
        <end position="299"/>
    </location>
</feature>
<gene>
    <name evidence="2" type="ORF">HO133_002082</name>
</gene>
<protein>
    <submittedName>
        <fullName evidence="2">Uncharacterized protein</fullName>
    </submittedName>
</protein>
<keyword evidence="3" id="KW-1185">Reference proteome</keyword>
<feature type="region of interest" description="Disordered" evidence="1">
    <location>
        <begin position="1"/>
        <end position="92"/>
    </location>
</feature>